<evidence type="ECO:0000256" key="2">
    <source>
        <dbReference type="ARBA" id="ARBA00023125"/>
    </source>
</evidence>
<dbReference type="EMBL" id="WIND01000003">
    <property type="protein sequence ID" value="MSU89121.1"/>
    <property type="molecule type" value="Genomic_DNA"/>
</dbReference>
<dbReference type="InterPro" id="IPR036388">
    <property type="entry name" value="WH-like_DNA-bd_sf"/>
</dbReference>
<dbReference type="GO" id="GO:0003700">
    <property type="term" value="F:DNA-binding transcription factor activity"/>
    <property type="evidence" value="ECO:0007669"/>
    <property type="project" value="InterPro"/>
</dbReference>
<dbReference type="SMART" id="SM00895">
    <property type="entry name" value="FCD"/>
    <property type="match status" value="1"/>
</dbReference>
<proteinExistence type="predicted"/>
<dbReference type="PANTHER" id="PTHR43537:SF5">
    <property type="entry name" value="UXU OPERON TRANSCRIPTIONAL REGULATOR"/>
    <property type="match status" value="1"/>
</dbReference>
<dbReference type="CDD" id="cd07377">
    <property type="entry name" value="WHTH_GntR"/>
    <property type="match status" value="1"/>
</dbReference>
<comment type="caution">
    <text evidence="5">The sequence shown here is derived from an EMBL/GenBank/DDBJ whole genome shotgun (WGS) entry which is preliminary data.</text>
</comment>
<dbReference type="SUPFAM" id="SSF46785">
    <property type="entry name" value="Winged helix' DNA-binding domain"/>
    <property type="match status" value="1"/>
</dbReference>
<keyword evidence="1" id="KW-0805">Transcription regulation</keyword>
<dbReference type="Proteomes" id="UP000474957">
    <property type="component" value="Unassembled WGS sequence"/>
</dbReference>
<keyword evidence="6" id="KW-1185">Reference proteome</keyword>
<sequence>MIGAGDGGLPTLRIRKRVTLTDQLYGQILEQIVSGALKEGEKLPSEHQICDAFAVSRPVVREALRKLRDDGLIEARRGVGSFVRRRPPQGLIQFAPADSVAGLMRAIEARMTVEKATARYAAIRAGAEQIDRIEAALIALEASMRARAPSRDADFAFHLAVAEASGNEAFVTMLNATRESTERAIEVAQSITRGGSQARIERVMREHRQIFDAIAGRDADAAGLAMAYHLLQARQRITDHAREE</sequence>
<dbReference type="RefSeq" id="WP_154445613.1">
    <property type="nucleotide sequence ID" value="NZ_WIND01000003.1"/>
</dbReference>
<reference evidence="5 6" key="1">
    <citation type="submission" date="2019-10" db="EMBL/GenBank/DDBJ databases">
        <title>Cognatihalovulum marinum gen. nov. sp. nov., a new member of the family Rhodobacteraceae isolated from deep seawater of the Northwest Indian Ocean.</title>
        <authorList>
            <person name="Ruan C."/>
            <person name="Wang J."/>
            <person name="Zheng X."/>
            <person name="Song L."/>
            <person name="Zhu Y."/>
            <person name="Huang Y."/>
            <person name="Lu Z."/>
            <person name="Du W."/>
            <person name="Huang L."/>
            <person name="Dai X."/>
        </authorList>
    </citation>
    <scope>NUCLEOTIDE SEQUENCE [LARGE SCALE GENOMIC DNA]</scope>
    <source>
        <strain evidence="5 6">2CG4</strain>
    </source>
</reference>
<dbReference type="InterPro" id="IPR008920">
    <property type="entry name" value="TF_FadR/GntR_C"/>
</dbReference>
<dbReference type="SUPFAM" id="SSF48008">
    <property type="entry name" value="GntR ligand-binding domain-like"/>
    <property type="match status" value="1"/>
</dbReference>
<gene>
    <name evidence="5" type="ORF">GE300_05705</name>
</gene>
<dbReference type="PROSITE" id="PS50949">
    <property type="entry name" value="HTH_GNTR"/>
    <property type="match status" value="1"/>
</dbReference>
<dbReference type="Pfam" id="PF07729">
    <property type="entry name" value="FCD"/>
    <property type="match status" value="1"/>
</dbReference>
<dbReference type="SMART" id="SM00345">
    <property type="entry name" value="HTH_GNTR"/>
    <property type="match status" value="1"/>
</dbReference>
<organism evidence="5 6">
    <name type="scientific">Halovulum marinum</name>
    <dbReference type="NCBI Taxonomy" id="2662447"/>
    <lineage>
        <taxon>Bacteria</taxon>
        <taxon>Pseudomonadati</taxon>
        <taxon>Pseudomonadota</taxon>
        <taxon>Alphaproteobacteria</taxon>
        <taxon>Rhodobacterales</taxon>
        <taxon>Paracoccaceae</taxon>
        <taxon>Halovulum</taxon>
    </lineage>
</organism>
<dbReference type="Gene3D" id="1.20.120.530">
    <property type="entry name" value="GntR ligand-binding domain-like"/>
    <property type="match status" value="1"/>
</dbReference>
<dbReference type="InterPro" id="IPR036390">
    <property type="entry name" value="WH_DNA-bd_sf"/>
</dbReference>
<evidence type="ECO:0000256" key="3">
    <source>
        <dbReference type="ARBA" id="ARBA00023163"/>
    </source>
</evidence>
<dbReference type="InterPro" id="IPR011711">
    <property type="entry name" value="GntR_C"/>
</dbReference>
<evidence type="ECO:0000313" key="5">
    <source>
        <dbReference type="EMBL" id="MSU89121.1"/>
    </source>
</evidence>
<dbReference type="InterPro" id="IPR000524">
    <property type="entry name" value="Tscrpt_reg_HTH_GntR"/>
</dbReference>
<evidence type="ECO:0000259" key="4">
    <source>
        <dbReference type="PROSITE" id="PS50949"/>
    </source>
</evidence>
<dbReference type="PRINTS" id="PR00035">
    <property type="entry name" value="HTHGNTR"/>
</dbReference>
<evidence type="ECO:0000313" key="6">
    <source>
        <dbReference type="Proteomes" id="UP000474957"/>
    </source>
</evidence>
<feature type="domain" description="HTH gntR-type" evidence="4">
    <location>
        <begin position="18"/>
        <end position="86"/>
    </location>
</feature>
<keyword evidence="2" id="KW-0238">DNA-binding</keyword>
<dbReference type="Pfam" id="PF00392">
    <property type="entry name" value="GntR"/>
    <property type="match status" value="1"/>
</dbReference>
<accession>A0A6L5YXR8</accession>
<protein>
    <submittedName>
        <fullName evidence="5">FCD domain-containing protein</fullName>
    </submittedName>
</protein>
<dbReference type="AlphaFoldDB" id="A0A6L5YXR8"/>
<name>A0A6L5YXR8_9RHOB</name>
<dbReference type="PANTHER" id="PTHR43537">
    <property type="entry name" value="TRANSCRIPTIONAL REGULATOR, GNTR FAMILY"/>
    <property type="match status" value="1"/>
</dbReference>
<keyword evidence="3" id="KW-0804">Transcription</keyword>
<dbReference type="Gene3D" id="1.10.10.10">
    <property type="entry name" value="Winged helix-like DNA-binding domain superfamily/Winged helix DNA-binding domain"/>
    <property type="match status" value="1"/>
</dbReference>
<evidence type="ECO:0000256" key="1">
    <source>
        <dbReference type="ARBA" id="ARBA00023015"/>
    </source>
</evidence>
<dbReference type="GO" id="GO:0003677">
    <property type="term" value="F:DNA binding"/>
    <property type="evidence" value="ECO:0007669"/>
    <property type="project" value="UniProtKB-KW"/>
</dbReference>